<comment type="caution">
    <text evidence="2">The sequence shown here is derived from an EMBL/GenBank/DDBJ whole genome shotgun (WGS) entry which is preliminary data.</text>
</comment>
<feature type="coiled-coil region" evidence="1">
    <location>
        <begin position="62"/>
        <end position="90"/>
    </location>
</feature>
<reference evidence="2" key="1">
    <citation type="submission" date="2022-01" db="EMBL/GenBank/DDBJ databases">
        <title>Collection of gut derived symbiotic bacterial strains cultured from healthy donors.</title>
        <authorList>
            <person name="Lin H."/>
            <person name="Kohout C."/>
            <person name="Waligurski E."/>
            <person name="Pamer E.G."/>
        </authorList>
    </citation>
    <scope>NUCLEOTIDE SEQUENCE</scope>
    <source>
        <strain evidence="2">DFI.1.149</strain>
    </source>
</reference>
<evidence type="ECO:0000256" key="1">
    <source>
        <dbReference type="SAM" id="Coils"/>
    </source>
</evidence>
<proteinExistence type="predicted"/>
<gene>
    <name evidence="2" type="ORF">L0P03_02740</name>
</gene>
<sequence length="273" mass="31384">MAEIAQKEAITQQQLAEAEVTYQKTIAQADRSYQAQEYRQAITTYRQALALKSEEAYPRNMIGKAEQALAALEKQQADEAEKQRQEEERINTLKLKYTGIIAEADQAFKNENYSAAKLRYSEADQLNLGEDYPRKRLGEIEQIIHSSKYKARLAEYNKNKTLAEKNLEQKNYASAKVYFQKALTLSPADKESIRERIAETDRLIEAEQLAALDKAYQTNTDKADKAYAEKAYAIAKFYYQKALEIKIGDKHATERLQEIEKYIGEQQTKEAEL</sequence>
<dbReference type="RefSeq" id="WP_217778273.1">
    <property type="nucleotide sequence ID" value="NZ_JAHOOV010000006.1"/>
</dbReference>
<accession>A0AAW5CAW7</accession>
<name>A0AAW5CAW7_9BACT</name>
<evidence type="ECO:0008006" key="4">
    <source>
        <dbReference type="Google" id="ProtNLM"/>
    </source>
</evidence>
<protein>
    <recommendedName>
        <fullName evidence="4">Tetratricopeptide repeat protein</fullName>
    </recommendedName>
</protein>
<organism evidence="2 3">
    <name type="scientific">Odoribacter splanchnicus</name>
    <dbReference type="NCBI Taxonomy" id="28118"/>
    <lineage>
        <taxon>Bacteria</taxon>
        <taxon>Pseudomonadati</taxon>
        <taxon>Bacteroidota</taxon>
        <taxon>Bacteroidia</taxon>
        <taxon>Bacteroidales</taxon>
        <taxon>Odoribacteraceae</taxon>
        <taxon>Odoribacter</taxon>
    </lineage>
</organism>
<dbReference type="EMBL" id="JAKNDN010000004">
    <property type="protein sequence ID" value="MCG4958771.1"/>
    <property type="molecule type" value="Genomic_DNA"/>
</dbReference>
<dbReference type="AlphaFoldDB" id="A0AAW5CAW7"/>
<evidence type="ECO:0000313" key="2">
    <source>
        <dbReference type="EMBL" id="MCG4958771.1"/>
    </source>
</evidence>
<dbReference type="Proteomes" id="UP001199750">
    <property type="component" value="Unassembled WGS sequence"/>
</dbReference>
<evidence type="ECO:0000313" key="3">
    <source>
        <dbReference type="Proteomes" id="UP001199750"/>
    </source>
</evidence>
<keyword evidence="1" id="KW-0175">Coiled coil</keyword>